<comment type="similarity">
    <text evidence="2">Belongs to the flavin monoamine oxidase family.</text>
</comment>
<evidence type="ECO:0000256" key="4">
    <source>
        <dbReference type="PIRSR" id="PIRSR601613-1"/>
    </source>
</evidence>
<protein>
    <submittedName>
        <fullName evidence="6">FAD-dependent oxidoreductase</fullName>
    </submittedName>
</protein>
<dbReference type="PANTHER" id="PTHR43563">
    <property type="entry name" value="AMINE OXIDASE"/>
    <property type="match status" value="1"/>
</dbReference>
<sequence length="450" mass="47823">MTEPRVLVVGAGLSGLTAARNLSEAGCSVSVLEARARVGGRVENGTLSDGQWIELGGQWIGTGQAALRGLIDHLALDLIPTYNVGRTTVRLGGRTSYMPPQLGAMPRLKPFALVDLTRALARFGELVRNVDIDEPWHSPDAAELDAQTLESWIKRSLLTAGARGYFRSLAETALSADAGELSLLHAAFLARSSDGLDTLIAVDGGAQQSRVLGGASLIAERLAIGLDIRLSTPVRAIRQSSDRVVLTTRFGEEFDADRVVVAIPPALAGRLDYDPILPGWRDQLASRLVAGATVKQFLVYPTPFWRDDGLSGRALGDSTAVHATFDATPVGYGRGVLAGMSTRVAGRGAAPASADARRAAFEDSVVDFFGPRGRDSVEYVERDWSMEEFSRGAYGALFAPGAWTAYGHALAEPVGRIHWAGTETSPIGNGHLEGAVRSGSRVANELLRTL</sequence>
<name>A0A4S4FQB9_9MICO</name>
<dbReference type="SUPFAM" id="SSF54373">
    <property type="entry name" value="FAD-linked reductases, C-terminal domain"/>
    <property type="match status" value="1"/>
</dbReference>
<dbReference type="Gene3D" id="1.10.405.10">
    <property type="entry name" value="Guanine Nucleotide Dissociation Inhibitor, domain 1"/>
    <property type="match status" value="1"/>
</dbReference>
<organism evidence="6 7">
    <name type="scientific">Naasia lichenicola</name>
    <dbReference type="NCBI Taxonomy" id="2565933"/>
    <lineage>
        <taxon>Bacteria</taxon>
        <taxon>Bacillati</taxon>
        <taxon>Actinomycetota</taxon>
        <taxon>Actinomycetes</taxon>
        <taxon>Micrococcales</taxon>
        <taxon>Microbacteriaceae</taxon>
        <taxon>Naasia</taxon>
    </lineage>
</organism>
<dbReference type="PANTHER" id="PTHR43563:SF1">
    <property type="entry name" value="AMINE OXIDASE [FLAVIN-CONTAINING] B"/>
    <property type="match status" value="1"/>
</dbReference>
<proteinExistence type="inferred from homology"/>
<feature type="binding site" evidence="4">
    <location>
        <position position="234"/>
    </location>
    <ligand>
        <name>FAD</name>
        <dbReference type="ChEBI" id="CHEBI:57692"/>
    </ligand>
</feature>
<dbReference type="Gene3D" id="3.50.50.60">
    <property type="entry name" value="FAD/NAD(P)-binding domain"/>
    <property type="match status" value="1"/>
</dbReference>
<evidence type="ECO:0000256" key="3">
    <source>
        <dbReference type="ARBA" id="ARBA00023002"/>
    </source>
</evidence>
<dbReference type="InterPro" id="IPR050703">
    <property type="entry name" value="Flavin_MAO"/>
</dbReference>
<keyword evidence="7" id="KW-1185">Reference proteome</keyword>
<comment type="caution">
    <text evidence="6">The sequence shown here is derived from an EMBL/GenBank/DDBJ whole genome shotgun (WGS) entry which is preliminary data.</text>
</comment>
<evidence type="ECO:0000313" key="7">
    <source>
        <dbReference type="Proteomes" id="UP000309133"/>
    </source>
</evidence>
<dbReference type="RefSeq" id="WP_136426925.1">
    <property type="nucleotide sequence ID" value="NZ_SSSM01000003.1"/>
</dbReference>
<dbReference type="Proteomes" id="UP000309133">
    <property type="component" value="Unassembled WGS sequence"/>
</dbReference>
<feature type="domain" description="Amine oxidase" evidence="5">
    <location>
        <begin position="13"/>
        <end position="447"/>
    </location>
</feature>
<dbReference type="EMBL" id="SSSM01000003">
    <property type="protein sequence ID" value="THG31805.1"/>
    <property type="molecule type" value="Genomic_DNA"/>
</dbReference>
<evidence type="ECO:0000256" key="1">
    <source>
        <dbReference type="ARBA" id="ARBA00001974"/>
    </source>
</evidence>
<reference evidence="6 7" key="1">
    <citation type="submission" date="2019-04" db="EMBL/GenBank/DDBJ databases">
        <authorList>
            <person name="Jiang L."/>
        </authorList>
    </citation>
    <scope>NUCLEOTIDE SEQUENCE [LARGE SCALE GENOMIC DNA]</scope>
    <source>
        <strain evidence="6 7">YIM 131853</strain>
    </source>
</reference>
<dbReference type="InterPro" id="IPR036188">
    <property type="entry name" value="FAD/NAD-bd_sf"/>
</dbReference>
<dbReference type="Gene3D" id="3.90.660.10">
    <property type="match status" value="1"/>
</dbReference>
<dbReference type="InterPro" id="IPR002937">
    <property type="entry name" value="Amino_oxidase"/>
</dbReference>
<feature type="binding site" evidence="4">
    <location>
        <begin position="33"/>
        <end position="34"/>
    </location>
    <ligand>
        <name>FAD</name>
        <dbReference type="ChEBI" id="CHEBI:57692"/>
    </ligand>
</feature>
<feature type="binding site" evidence="4">
    <location>
        <position position="14"/>
    </location>
    <ligand>
        <name>FAD</name>
        <dbReference type="ChEBI" id="CHEBI:57692"/>
    </ligand>
</feature>
<evidence type="ECO:0000313" key="6">
    <source>
        <dbReference type="EMBL" id="THG31805.1"/>
    </source>
</evidence>
<dbReference type="Pfam" id="PF01593">
    <property type="entry name" value="Amino_oxidase"/>
    <property type="match status" value="1"/>
</dbReference>
<dbReference type="PRINTS" id="PR00757">
    <property type="entry name" value="AMINEOXDASEF"/>
</dbReference>
<accession>A0A4S4FQB9</accession>
<dbReference type="OrthoDB" id="337830at2"/>
<dbReference type="SUPFAM" id="SSF51905">
    <property type="entry name" value="FAD/NAD(P)-binding domain"/>
    <property type="match status" value="1"/>
</dbReference>
<dbReference type="AlphaFoldDB" id="A0A4S4FQB9"/>
<feature type="binding site" evidence="4">
    <location>
        <position position="423"/>
    </location>
    <ligand>
        <name>FAD</name>
        <dbReference type="ChEBI" id="CHEBI:57692"/>
    </ligand>
</feature>
<evidence type="ECO:0000259" key="5">
    <source>
        <dbReference type="Pfam" id="PF01593"/>
    </source>
</evidence>
<dbReference type="InterPro" id="IPR001613">
    <property type="entry name" value="Flavin_amine_oxidase"/>
</dbReference>
<dbReference type="GO" id="GO:0016491">
    <property type="term" value="F:oxidoreductase activity"/>
    <property type="evidence" value="ECO:0007669"/>
    <property type="project" value="UniProtKB-KW"/>
</dbReference>
<evidence type="ECO:0000256" key="2">
    <source>
        <dbReference type="ARBA" id="ARBA00005995"/>
    </source>
</evidence>
<comment type="cofactor">
    <cofactor evidence="1">
        <name>FAD</name>
        <dbReference type="ChEBI" id="CHEBI:57692"/>
    </cofactor>
</comment>
<gene>
    <name evidence="6" type="ORF">E6C64_07075</name>
</gene>
<keyword evidence="3" id="KW-0560">Oxidoreductase</keyword>